<sequence>MVVDGLVPGIVTDDLRHNNYDSRESSSSDASRPASVIEPGTTDAQIQLMEKIRNALICILSIVGLILGGWLGYQLAGSIGVVVFVPLGALAGLIVGVLNWRLILLLG</sequence>
<evidence type="ECO:0000313" key="4">
    <source>
        <dbReference type="Proteomes" id="UP000582090"/>
    </source>
</evidence>
<name>A0A7W6GA96_9HYPH</name>
<feature type="transmembrane region" description="Helical" evidence="2">
    <location>
        <begin position="55"/>
        <end position="73"/>
    </location>
</feature>
<reference evidence="3 4" key="1">
    <citation type="submission" date="2020-08" db="EMBL/GenBank/DDBJ databases">
        <title>Genomic Encyclopedia of Type Strains, Phase IV (KMG-IV): sequencing the most valuable type-strain genomes for metagenomic binning, comparative biology and taxonomic classification.</title>
        <authorList>
            <person name="Goeker M."/>
        </authorList>
    </citation>
    <scope>NUCLEOTIDE SEQUENCE [LARGE SCALE GENOMIC DNA]</scope>
    <source>
        <strain evidence="3 4">DSM 26575</strain>
    </source>
</reference>
<protein>
    <submittedName>
        <fullName evidence="3">Outer membrane lipoprotein SlyB</fullName>
    </submittedName>
</protein>
<keyword evidence="4" id="KW-1185">Reference proteome</keyword>
<feature type="region of interest" description="Disordered" evidence="1">
    <location>
        <begin position="15"/>
        <end position="36"/>
    </location>
</feature>
<feature type="transmembrane region" description="Helical" evidence="2">
    <location>
        <begin position="79"/>
        <end position="100"/>
    </location>
</feature>
<dbReference type="AlphaFoldDB" id="A0A7W6GA96"/>
<evidence type="ECO:0000256" key="2">
    <source>
        <dbReference type="SAM" id="Phobius"/>
    </source>
</evidence>
<accession>A0A7W6GA96</accession>
<organism evidence="3 4">
    <name type="scientific">Rhizobium metallidurans</name>
    <dbReference type="NCBI Taxonomy" id="1265931"/>
    <lineage>
        <taxon>Bacteria</taxon>
        <taxon>Pseudomonadati</taxon>
        <taxon>Pseudomonadota</taxon>
        <taxon>Alphaproteobacteria</taxon>
        <taxon>Hyphomicrobiales</taxon>
        <taxon>Rhizobiaceae</taxon>
        <taxon>Rhizobium/Agrobacterium group</taxon>
        <taxon>Rhizobium</taxon>
    </lineage>
</organism>
<comment type="caution">
    <text evidence="3">The sequence shown here is derived from an EMBL/GenBank/DDBJ whole genome shotgun (WGS) entry which is preliminary data.</text>
</comment>
<dbReference type="RefSeq" id="WP_246400126.1">
    <property type="nucleotide sequence ID" value="NZ_JACIDW010000002.1"/>
</dbReference>
<keyword evidence="2" id="KW-1133">Transmembrane helix</keyword>
<feature type="compositionally biased region" description="Basic and acidic residues" evidence="1">
    <location>
        <begin position="15"/>
        <end position="26"/>
    </location>
</feature>
<keyword evidence="3" id="KW-0449">Lipoprotein</keyword>
<keyword evidence="2" id="KW-0472">Membrane</keyword>
<keyword evidence="2" id="KW-0812">Transmembrane</keyword>
<dbReference type="EMBL" id="JACIDW010000002">
    <property type="protein sequence ID" value="MBB3963549.1"/>
    <property type="molecule type" value="Genomic_DNA"/>
</dbReference>
<evidence type="ECO:0000313" key="3">
    <source>
        <dbReference type="EMBL" id="MBB3963549.1"/>
    </source>
</evidence>
<proteinExistence type="predicted"/>
<gene>
    <name evidence="3" type="ORF">GGQ67_001174</name>
</gene>
<dbReference type="Proteomes" id="UP000582090">
    <property type="component" value="Unassembled WGS sequence"/>
</dbReference>
<evidence type="ECO:0000256" key="1">
    <source>
        <dbReference type="SAM" id="MobiDB-lite"/>
    </source>
</evidence>